<comment type="similarity">
    <text evidence="2">Belongs to the MotB family.</text>
</comment>
<sequence>MAKRKKKNDDEHMSESWLLPYSDLLTLLLALFIVLFSMSAVDAKKFQKFAQTFNDIFQGSTGVMDFSDTIQTPVPSPDGKANKDDILNKKDEKELKQVEGRINQYIEKKHLTNKITMSLTSEGLLLRIRDNVLFDSGKATIRKEDVQMARELSNLLVMNPPHQIIISGHTDNVPIKTASFESNWELSAMRAINFMKILLENPKLDPRQFSAKGYGEYQPVADNSTPEGRAKNRRVEVLIMPINQQKNVQQ</sequence>
<dbReference type="NCBIfam" id="NF005831">
    <property type="entry name" value="PRK07734.1"/>
    <property type="match status" value="1"/>
</dbReference>
<evidence type="ECO:0000256" key="2">
    <source>
        <dbReference type="ARBA" id="ARBA00008914"/>
    </source>
</evidence>
<dbReference type="PANTHER" id="PTHR30329">
    <property type="entry name" value="STATOR ELEMENT OF FLAGELLAR MOTOR COMPLEX"/>
    <property type="match status" value="1"/>
</dbReference>
<dbReference type="RefSeq" id="WP_003354687.1">
    <property type="nucleotide sequence ID" value="NZ_JH414757.1"/>
</dbReference>
<comment type="caution">
    <text evidence="9">The sequence shown here is derived from an EMBL/GenBank/DDBJ whole genome shotgun (WGS) entry which is preliminary data.</text>
</comment>
<keyword evidence="4" id="KW-0812">Transmembrane</keyword>
<dbReference type="SUPFAM" id="SSF103088">
    <property type="entry name" value="OmpA-like"/>
    <property type="match status" value="1"/>
</dbReference>
<dbReference type="Proteomes" id="UP000011747">
    <property type="component" value="Unassembled WGS sequence"/>
</dbReference>
<evidence type="ECO:0000256" key="5">
    <source>
        <dbReference type="ARBA" id="ARBA00022989"/>
    </source>
</evidence>
<dbReference type="InterPro" id="IPR025713">
    <property type="entry name" value="MotB-like_N_dom"/>
</dbReference>
<dbReference type="PANTHER" id="PTHR30329:SF21">
    <property type="entry name" value="LIPOPROTEIN YIAD-RELATED"/>
    <property type="match status" value="1"/>
</dbReference>
<evidence type="ECO:0000256" key="1">
    <source>
        <dbReference type="ARBA" id="ARBA00004162"/>
    </source>
</evidence>
<dbReference type="InterPro" id="IPR050330">
    <property type="entry name" value="Bact_OuterMem_StrucFunc"/>
</dbReference>
<keyword evidence="10" id="KW-1185">Reference proteome</keyword>
<comment type="subcellular location">
    <subcellularLocation>
        <location evidence="1">Cell membrane</location>
        <topology evidence="1">Single-pass membrane protein</topology>
    </subcellularLocation>
</comment>
<organism evidence="9 10">
    <name type="scientific">Bacillus smithii 7_3_47FAA</name>
    <dbReference type="NCBI Taxonomy" id="665952"/>
    <lineage>
        <taxon>Bacteria</taxon>
        <taxon>Bacillati</taxon>
        <taxon>Bacillota</taxon>
        <taxon>Bacilli</taxon>
        <taxon>Bacillales</taxon>
        <taxon>Bacillaceae</taxon>
        <taxon>Bacillus</taxon>
    </lineage>
</organism>
<dbReference type="AlphaFoldDB" id="G9QN08"/>
<dbReference type="PROSITE" id="PS51123">
    <property type="entry name" value="OMPA_2"/>
    <property type="match status" value="1"/>
</dbReference>
<evidence type="ECO:0000256" key="3">
    <source>
        <dbReference type="ARBA" id="ARBA00022475"/>
    </source>
</evidence>
<dbReference type="GO" id="GO:0005886">
    <property type="term" value="C:plasma membrane"/>
    <property type="evidence" value="ECO:0007669"/>
    <property type="project" value="UniProtKB-SubCell"/>
</dbReference>
<feature type="domain" description="OmpA-like" evidence="8">
    <location>
        <begin position="121"/>
        <end position="243"/>
    </location>
</feature>
<dbReference type="InterPro" id="IPR006665">
    <property type="entry name" value="OmpA-like"/>
</dbReference>
<evidence type="ECO:0000256" key="7">
    <source>
        <dbReference type="PROSITE-ProRule" id="PRU00473"/>
    </source>
</evidence>
<proteinExistence type="inferred from homology"/>
<dbReference type="Gene3D" id="3.30.1330.60">
    <property type="entry name" value="OmpA-like domain"/>
    <property type="match status" value="1"/>
</dbReference>
<dbReference type="PATRIC" id="fig|665952.3.peg.2499"/>
<dbReference type="CDD" id="cd07185">
    <property type="entry name" value="OmpA_C-like"/>
    <property type="match status" value="1"/>
</dbReference>
<dbReference type="EMBL" id="ACWF01000122">
    <property type="protein sequence ID" value="EHL76575.1"/>
    <property type="molecule type" value="Genomic_DNA"/>
</dbReference>
<keyword evidence="3" id="KW-1003">Cell membrane</keyword>
<name>G9QN08_9BACI</name>
<evidence type="ECO:0000256" key="4">
    <source>
        <dbReference type="ARBA" id="ARBA00022692"/>
    </source>
</evidence>
<reference evidence="9 10" key="1">
    <citation type="submission" date="2011-09" db="EMBL/GenBank/DDBJ databases">
        <title>The Genome Sequence of Bacillus smithii 7_3_47FAA.</title>
        <authorList>
            <consortium name="The Broad Institute Genome Sequencing Platform"/>
            <person name="Earl A."/>
            <person name="Ward D."/>
            <person name="Feldgarden M."/>
            <person name="Gevers D."/>
            <person name="Daigneault M."/>
            <person name="Strauss J."/>
            <person name="Allen-Vercoe E."/>
            <person name="Young S.K."/>
            <person name="Zeng Q."/>
            <person name="Gargeya S."/>
            <person name="Fitzgerald M."/>
            <person name="Haas B."/>
            <person name="Abouelleil A."/>
            <person name="Alvarado L."/>
            <person name="Arachchi H.M."/>
            <person name="Berlin A."/>
            <person name="Brown A."/>
            <person name="Chapman S.B."/>
            <person name="Chen Z."/>
            <person name="Dunbar C."/>
            <person name="Freedman E."/>
            <person name="Gearin G."/>
            <person name="Goldberg J."/>
            <person name="Griggs A."/>
            <person name="Gujja S."/>
            <person name="Heiman D."/>
            <person name="Howarth C."/>
            <person name="Larson L."/>
            <person name="Lui A."/>
            <person name="MacDonald P.J.P."/>
            <person name="Montmayeur A."/>
            <person name="Murphy C."/>
            <person name="Neiman D."/>
            <person name="Pearson M."/>
            <person name="Priest M."/>
            <person name="Roberts A."/>
            <person name="Saif S."/>
            <person name="Shea T."/>
            <person name="Shenoy N."/>
            <person name="Sisk P."/>
            <person name="Stolte C."/>
            <person name="Sykes S."/>
            <person name="Wortman J."/>
            <person name="Nusbaum C."/>
            <person name="Birren B."/>
        </authorList>
    </citation>
    <scope>NUCLEOTIDE SEQUENCE [LARGE SCALE GENOMIC DNA]</scope>
    <source>
        <strain evidence="9 10">7_3_47FAA</strain>
    </source>
</reference>
<dbReference type="InterPro" id="IPR036737">
    <property type="entry name" value="OmpA-like_sf"/>
</dbReference>
<evidence type="ECO:0000259" key="8">
    <source>
        <dbReference type="PROSITE" id="PS51123"/>
    </source>
</evidence>
<dbReference type="Pfam" id="PF00691">
    <property type="entry name" value="OmpA"/>
    <property type="match status" value="1"/>
</dbReference>
<keyword evidence="6 7" id="KW-0472">Membrane</keyword>
<evidence type="ECO:0000256" key="6">
    <source>
        <dbReference type="ARBA" id="ARBA00023136"/>
    </source>
</evidence>
<keyword evidence="5" id="KW-1133">Transmembrane helix</keyword>
<accession>G9QN08</accession>
<evidence type="ECO:0000313" key="9">
    <source>
        <dbReference type="EMBL" id="EHL76575.1"/>
    </source>
</evidence>
<dbReference type="Pfam" id="PF13677">
    <property type="entry name" value="MotB_plug"/>
    <property type="match status" value="1"/>
</dbReference>
<dbReference type="HOGENOM" id="CLU_016890_0_1_9"/>
<protein>
    <recommendedName>
        <fullName evidence="8">OmpA-like domain-containing protein</fullName>
    </recommendedName>
</protein>
<gene>
    <name evidence="9" type="ORF">HMPREF1015_00925</name>
</gene>
<evidence type="ECO:0000313" key="10">
    <source>
        <dbReference type="Proteomes" id="UP000011747"/>
    </source>
</evidence>